<dbReference type="OrthoDB" id="1577640at2759"/>
<evidence type="ECO:0000313" key="2">
    <source>
        <dbReference type="Proteomes" id="UP000194236"/>
    </source>
</evidence>
<dbReference type="Proteomes" id="UP000194236">
    <property type="component" value="Unassembled WGS sequence"/>
</dbReference>
<gene>
    <name evidence="1" type="ORF">BLA29_009552</name>
</gene>
<sequence length="204" mass="23732">MAISNQVSQHYHHLIVLSNFSEPPIDLVMMTPLKKELDHTILRVERIDRGKLDQQQQNARHVAGGQHEGIIINKQIAQQTQQQDDHSKFDLRLAFKVFLVNAITNVHQQESRELRFWFDHHDHSSPSNGNIIGSKDQDLLQCAQSFFRALVNPQDFPKNYVGFIMKLMKTMQQPLYRPLIQIELEVKQIDEPFERPLSSSSQRS</sequence>
<organism evidence="1 2">
    <name type="scientific">Euroglyphus maynei</name>
    <name type="common">Mayne's house dust mite</name>
    <dbReference type="NCBI Taxonomy" id="6958"/>
    <lineage>
        <taxon>Eukaryota</taxon>
        <taxon>Metazoa</taxon>
        <taxon>Ecdysozoa</taxon>
        <taxon>Arthropoda</taxon>
        <taxon>Chelicerata</taxon>
        <taxon>Arachnida</taxon>
        <taxon>Acari</taxon>
        <taxon>Acariformes</taxon>
        <taxon>Sarcoptiformes</taxon>
        <taxon>Astigmata</taxon>
        <taxon>Psoroptidia</taxon>
        <taxon>Analgoidea</taxon>
        <taxon>Pyroglyphidae</taxon>
        <taxon>Pyroglyphinae</taxon>
        <taxon>Euroglyphus</taxon>
    </lineage>
</organism>
<protein>
    <submittedName>
        <fullName evidence="1">Uncharacterized protein</fullName>
    </submittedName>
</protein>
<comment type="caution">
    <text evidence="1">The sequence shown here is derived from an EMBL/GenBank/DDBJ whole genome shotgun (WGS) entry which is preliminary data.</text>
</comment>
<reference evidence="1 2" key="1">
    <citation type="submission" date="2017-03" db="EMBL/GenBank/DDBJ databases">
        <title>Genome Survey of Euroglyphus maynei.</title>
        <authorList>
            <person name="Arlian L.G."/>
            <person name="Morgan M.S."/>
            <person name="Rider S.D."/>
        </authorList>
    </citation>
    <scope>NUCLEOTIDE SEQUENCE [LARGE SCALE GENOMIC DNA]</scope>
    <source>
        <strain evidence="1">Arlian Lab</strain>
        <tissue evidence="1">Whole body</tissue>
    </source>
</reference>
<accession>A0A1Y3APE2</accession>
<keyword evidence="2" id="KW-1185">Reference proteome</keyword>
<dbReference type="AlphaFoldDB" id="A0A1Y3APE2"/>
<evidence type="ECO:0000313" key="1">
    <source>
        <dbReference type="EMBL" id="OTF70322.1"/>
    </source>
</evidence>
<feature type="non-terminal residue" evidence="1">
    <location>
        <position position="204"/>
    </location>
</feature>
<name>A0A1Y3APE2_EURMA</name>
<proteinExistence type="predicted"/>
<dbReference type="PANTHER" id="PTHR47705">
    <property type="entry name" value="AGAP000321-PA"/>
    <property type="match status" value="1"/>
</dbReference>
<dbReference type="EMBL" id="MUJZ01066252">
    <property type="protein sequence ID" value="OTF70322.1"/>
    <property type="molecule type" value="Genomic_DNA"/>
</dbReference>
<dbReference type="PANTHER" id="PTHR47705:SF1">
    <property type="entry name" value="PNP_UDP_1 DOMAIN-CONTAINING PROTEIN"/>
    <property type="match status" value="1"/>
</dbReference>